<dbReference type="InterPro" id="IPR021255">
    <property type="entry name" value="DUF2807"/>
</dbReference>
<dbReference type="Pfam" id="PF10988">
    <property type="entry name" value="DUF2807"/>
    <property type="match status" value="1"/>
</dbReference>
<organism evidence="2 3">
    <name type="scientific">Novosphingobium panipatense</name>
    <dbReference type="NCBI Taxonomy" id="428991"/>
    <lineage>
        <taxon>Bacteria</taxon>
        <taxon>Pseudomonadati</taxon>
        <taxon>Pseudomonadota</taxon>
        <taxon>Alphaproteobacteria</taxon>
        <taxon>Sphingomonadales</taxon>
        <taxon>Sphingomonadaceae</taxon>
        <taxon>Novosphingobium</taxon>
    </lineage>
</organism>
<proteinExistence type="predicted"/>
<feature type="domain" description="Putative auto-transporter adhesin head GIN" evidence="1">
    <location>
        <begin position="69"/>
        <end position="218"/>
    </location>
</feature>
<evidence type="ECO:0000313" key="2">
    <source>
        <dbReference type="EMBL" id="SMP67527.1"/>
    </source>
</evidence>
<dbReference type="EMBL" id="FXUI01000004">
    <property type="protein sequence ID" value="SMP67527.1"/>
    <property type="molecule type" value="Genomic_DNA"/>
</dbReference>
<dbReference type="Proteomes" id="UP001157910">
    <property type="component" value="Unassembled WGS sequence"/>
</dbReference>
<evidence type="ECO:0000313" key="3">
    <source>
        <dbReference type="Proteomes" id="UP001157910"/>
    </source>
</evidence>
<keyword evidence="3" id="KW-1185">Reference proteome</keyword>
<name>A0ABY1QGB7_9SPHN</name>
<dbReference type="Gene3D" id="2.160.20.120">
    <property type="match status" value="1"/>
</dbReference>
<protein>
    <submittedName>
        <fullName evidence="2">Auto-transporter adhesin, head GIN domain</fullName>
    </submittedName>
</protein>
<reference evidence="2 3" key="1">
    <citation type="submission" date="2017-05" db="EMBL/GenBank/DDBJ databases">
        <authorList>
            <person name="Varghese N."/>
            <person name="Submissions S."/>
        </authorList>
    </citation>
    <scope>NUCLEOTIDE SEQUENCE [LARGE SCALE GENOMIC DNA]</scope>
    <source>
        <strain evidence="2 3">SM16</strain>
    </source>
</reference>
<comment type="caution">
    <text evidence="2">The sequence shown here is derived from an EMBL/GenBank/DDBJ whole genome shotgun (WGS) entry which is preliminary data.</text>
</comment>
<gene>
    <name evidence="2" type="ORF">SAMN06296065_104224</name>
</gene>
<accession>A0ABY1QGB7</accession>
<sequence>MLRKLLIVFASGVILSIAAFSLAFAIGGDDIRRGFDNGGWTFITDDEDELSGARKTRIFALASGSRLAMEVPVDLEFDRGDKAEMRVEGPSELVDRLVWQDGRLSLKGSARLSRGLKVRITAPEIGGLDLDAPGEVNLRGLRQDELRVNARGAMDLEADGQVPHIFVSSAGAGDIDLGKVQGQDATIRVDGVGDVTIGASGIVDVQINGAGNVTLLRKPATLRSHINGVGSVDHAY</sequence>
<dbReference type="RefSeq" id="WP_103729216.1">
    <property type="nucleotide sequence ID" value="NZ_FXUI01000004.1"/>
</dbReference>
<evidence type="ECO:0000259" key="1">
    <source>
        <dbReference type="Pfam" id="PF10988"/>
    </source>
</evidence>